<keyword evidence="2" id="KW-1185">Reference proteome</keyword>
<evidence type="ECO:0000313" key="1">
    <source>
        <dbReference type="EMBL" id="KAK7356312.1"/>
    </source>
</evidence>
<dbReference type="EMBL" id="JAYMYR010000006">
    <property type="protein sequence ID" value="KAK7356312.1"/>
    <property type="molecule type" value="Genomic_DNA"/>
</dbReference>
<protein>
    <submittedName>
        <fullName evidence="1">Uncharacterized protein</fullName>
    </submittedName>
</protein>
<dbReference type="AlphaFoldDB" id="A0AAN9R1Y1"/>
<comment type="caution">
    <text evidence="1">The sequence shown here is derived from an EMBL/GenBank/DDBJ whole genome shotgun (WGS) entry which is preliminary data.</text>
</comment>
<gene>
    <name evidence="1" type="ORF">VNO80_15581</name>
</gene>
<name>A0AAN9R1Y1_PHACN</name>
<accession>A0AAN9R1Y1</accession>
<evidence type="ECO:0000313" key="2">
    <source>
        <dbReference type="Proteomes" id="UP001374584"/>
    </source>
</evidence>
<proteinExistence type="predicted"/>
<dbReference type="Proteomes" id="UP001374584">
    <property type="component" value="Unassembled WGS sequence"/>
</dbReference>
<reference evidence="1 2" key="1">
    <citation type="submission" date="2024-01" db="EMBL/GenBank/DDBJ databases">
        <title>The genomes of 5 underutilized Papilionoideae crops provide insights into root nodulation and disease resistanc.</title>
        <authorList>
            <person name="Jiang F."/>
        </authorList>
    </citation>
    <scope>NUCLEOTIDE SEQUENCE [LARGE SCALE GENOMIC DNA]</scope>
    <source>
        <strain evidence="1">JINMINGXINNONG_FW02</strain>
        <tissue evidence="1">Leaves</tissue>
    </source>
</reference>
<sequence length="67" mass="7625">MVWIRLLRRIMVYRMQRWGTLLWNERIGYHVWKGIAAGSVQQAMEQDKAAAKSSFGGLAFSLGRVGA</sequence>
<organism evidence="1 2">
    <name type="scientific">Phaseolus coccineus</name>
    <name type="common">Scarlet runner bean</name>
    <name type="synonym">Phaseolus multiflorus</name>
    <dbReference type="NCBI Taxonomy" id="3886"/>
    <lineage>
        <taxon>Eukaryota</taxon>
        <taxon>Viridiplantae</taxon>
        <taxon>Streptophyta</taxon>
        <taxon>Embryophyta</taxon>
        <taxon>Tracheophyta</taxon>
        <taxon>Spermatophyta</taxon>
        <taxon>Magnoliopsida</taxon>
        <taxon>eudicotyledons</taxon>
        <taxon>Gunneridae</taxon>
        <taxon>Pentapetalae</taxon>
        <taxon>rosids</taxon>
        <taxon>fabids</taxon>
        <taxon>Fabales</taxon>
        <taxon>Fabaceae</taxon>
        <taxon>Papilionoideae</taxon>
        <taxon>50 kb inversion clade</taxon>
        <taxon>NPAAA clade</taxon>
        <taxon>indigoferoid/millettioid clade</taxon>
        <taxon>Phaseoleae</taxon>
        <taxon>Phaseolus</taxon>
    </lineage>
</organism>